<organism evidence="2 3">
    <name type="scientific">Thauera terpenica 58Eu</name>
    <dbReference type="NCBI Taxonomy" id="1348657"/>
    <lineage>
        <taxon>Bacteria</taxon>
        <taxon>Pseudomonadati</taxon>
        <taxon>Pseudomonadota</taxon>
        <taxon>Betaproteobacteria</taxon>
        <taxon>Rhodocyclales</taxon>
        <taxon>Zoogloeaceae</taxon>
        <taxon>Thauera</taxon>
    </lineage>
</organism>
<dbReference type="PANTHER" id="PTHR43975:SF2">
    <property type="entry name" value="EG:BACR7A4.14 PROTEIN-RELATED"/>
    <property type="match status" value="1"/>
</dbReference>
<name>T0APD2_9RHOO</name>
<protein>
    <recommendedName>
        <fullName evidence="4">Short-chain dehydrogenase</fullName>
    </recommendedName>
</protein>
<gene>
    <name evidence="2" type="ORF">M622_04465</name>
</gene>
<proteinExistence type="inferred from homology"/>
<dbReference type="SUPFAM" id="SSF51735">
    <property type="entry name" value="NAD(P)-binding Rossmann-fold domains"/>
    <property type="match status" value="1"/>
</dbReference>
<comment type="similarity">
    <text evidence="1">Belongs to the short-chain dehydrogenases/reductases (SDR) family.</text>
</comment>
<evidence type="ECO:0000256" key="1">
    <source>
        <dbReference type="ARBA" id="ARBA00006484"/>
    </source>
</evidence>
<dbReference type="InterPro" id="IPR002347">
    <property type="entry name" value="SDR_fam"/>
</dbReference>
<dbReference type="RefSeq" id="WP_021250051.1">
    <property type="nucleotide sequence ID" value="NZ_ATJV01000070.1"/>
</dbReference>
<sequence>MLLKNKVIIISGIGPGLGVKLAIEAAREGARVVIAARTQASLDDAEARMLEVAPQCTVLKQTTDITVPDQCRRLAQRALERFGRIDGLVNSAFLHGGPARLGEGSLDELRAVFETNVLGTLNMTQAVVPALKQGGGGAIVMVNTMATRLANDFEAGYAASKGSLSTAAKYLALELGPHNIRVNSLLPGWMWGVPVQGYVKHAARTEGVTEKAVIARIAANIPLGRIIRDEECARAALFLVSDHASAITGAQLDANGGQFMAG</sequence>
<dbReference type="PATRIC" id="fig|1348657.5.peg.2650"/>
<dbReference type="Gene3D" id="3.40.50.720">
    <property type="entry name" value="NAD(P)-binding Rossmann-like Domain"/>
    <property type="match status" value="1"/>
</dbReference>
<reference evidence="2 3" key="1">
    <citation type="submission" date="2013-06" db="EMBL/GenBank/DDBJ databases">
        <title>Draft genome sequence of Thauera terpenica.</title>
        <authorList>
            <person name="Liu B."/>
            <person name="Frostegard A.H."/>
            <person name="Shapleigh J.P."/>
        </authorList>
    </citation>
    <scope>NUCLEOTIDE SEQUENCE [LARGE SCALE GENOMIC DNA]</scope>
    <source>
        <strain evidence="2 3">58Eu</strain>
    </source>
</reference>
<evidence type="ECO:0000313" key="2">
    <source>
        <dbReference type="EMBL" id="EPZ14709.1"/>
    </source>
</evidence>
<dbReference type="Pfam" id="PF13561">
    <property type="entry name" value="adh_short_C2"/>
    <property type="match status" value="1"/>
</dbReference>
<dbReference type="OrthoDB" id="9790266at2"/>
<dbReference type="PRINTS" id="PR00081">
    <property type="entry name" value="GDHRDH"/>
</dbReference>
<dbReference type="STRING" id="1348657.M622_04465"/>
<dbReference type="eggNOG" id="COG1028">
    <property type="taxonomic scope" value="Bacteria"/>
</dbReference>
<keyword evidence="3" id="KW-1185">Reference proteome</keyword>
<dbReference type="InterPro" id="IPR036291">
    <property type="entry name" value="NAD(P)-bd_dom_sf"/>
</dbReference>
<comment type="caution">
    <text evidence="2">The sequence shown here is derived from an EMBL/GenBank/DDBJ whole genome shotgun (WGS) entry which is preliminary data.</text>
</comment>
<accession>T0APD2</accession>
<dbReference type="CDD" id="cd05233">
    <property type="entry name" value="SDR_c"/>
    <property type="match status" value="1"/>
</dbReference>
<evidence type="ECO:0000313" key="3">
    <source>
        <dbReference type="Proteomes" id="UP000015455"/>
    </source>
</evidence>
<dbReference type="EMBL" id="ATJV01000070">
    <property type="protein sequence ID" value="EPZ14709.1"/>
    <property type="molecule type" value="Genomic_DNA"/>
</dbReference>
<dbReference type="PANTHER" id="PTHR43975">
    <property type="entry name" value="ZGC:101858"/>
    <property type="match status" value="1"/>
</dbReference>
<evidence type="ECO:0008006" key="4">
    <source>
        <dbReference type="Google" id="ProtNLM"/>
    </source>
</evidence>
<dbReference type="AlphaFoldDB" id="T0APD2"/>
<dbReference type="NCBIfam" id="NF005909">
    <property type="entry name" value="PRK07890.1"/>
    <property type="match status" value="1"/>
</dbReference>
<dbReference type="FunFam" id="3.40.50.720:FF:000084">
    <property type="entry name" value="Short-chain dehydrogenase reductase"/>
    <property type="match status" value="1"/>
</dbReference>
<dbReference type="Proteomes" id="UP000015455">
    <property type="component" value="Unassembled WGS sequence"/>
</dbReference>